<dbReference type="Proteomes" id="UP000819052">
    <property type="component" value="Unassembled WGS sequence"/>
</dbReference>
<dbReference type="RefSeq" id="WP_167078214.1">
    <property type="nucleotide sequence ID" value="NZ_VVIW01000012.1"/>
</dbReference>
<evidence type="ECO:0000313" key="2">
    <source>
        <dbReference type="Proteomes" id="UP000819052"/>
    </source>
</evidence>
<reference evidence="1 2" key="1">
    <citation type="submission" date="2019-09" db="EMBL/GenBank/DDBJ databases">
        <title>Taxonomy of Antarctic Massilia spp.: description of Massilia rubra sp. nov., Massilia aquatica sp. nov., Massilia mucilaginosa sp. nov., Massilia frigida sp. nov. isolated from streams, lakes and regoliths.</title>
        <authorList>
            <person name="Holochova P."/>
            <person name="Sedlacek I."/>
            <person name="Kralova S."/>
            <person name="Maslanova I."/>
            <person name="Busse H.-J."/>
            <person name="Stankova E."/>
            <person name="Vrbovska V."/>
            <person name="Kovarovic V."/>
            <person name="Bartak M."/>
            <person name="Svec P."/>
            <person name="Pantucek R."/>
        </authorList>
    </citation>
    <scope>NUCLEOTIDE SEQUENCE [LARGE SCALE GENOMIC DNA]</scope>
    <source>
        <strain evidence="1 2">CCM 8693</strain>
    </source>
</reference>
<gene>
    <name evidence="1" type="ORF">F1609_19345</name>
</gene>
<evidence type="ECO:0000313" key="1">
    <source>
        <dbReference type="EMBL" id="NHZ42311.1"/>
    </source>
</evidence>
<dbReference type="EMBL" id="VVIW01000012">
    <property type="protein sequence ID" value="NHZ42311.1"/>
    <property type="molecule type" value="Genomic_DNA"/>
</dbReference>
<protein>
    <recommendedName>
        <fullName evidence="3">Winged helix-turn-helix domain-containing protein</fullName>
    </recommendedName>
</protein>
<sequence length="217" mass="22621">MPGFRIGAPALPAKDIAYIRALVRLFSYSDKLDWSFVDAAPYTAVVAEAPPAANRSGAIDALLLTMPGHAQLTQKIAYPIRADQLRDWLKRVGDALLPAGAPANAASASAGYAVRYKLRRWPSVLQLDGDPLRIRMATQMSRKALSAADLAGLTGADISVCAGFIGVLHTAGLLAEVAAPQTPAPAPASTAPAPASPAGFTSSLLNNIRRRIGLSGK</sequence>
<name>A0ABX0M518_9BURK</name>
<accession>A0ABX0M518</accession>
<keyword evidence="2" id="KW-1185">Reference proteome</keyword>
<evidence type="ECO:0008006" key="3">
    <source>
        <dbReference type="Google" id="ProtNLM"/>
    </source>
</evidence>
<proteinExistence type="predicted"/>
<comment type="caution">
    <text evidence="1">The sequence shown here is derived from an EMBL/GenBank/DDBJ whole genome shotgun (WGS) entry which is preliminary data.</text>
</comment>
<organism evidence="1 2">
    <name type="scientific">Massilia aquatica</name>
    <dbReference type="NCBI Taxonomy" id="2609000"/>
    <lineage>
        <taxon>Bacteria</taxon>
        <taxon>Pseudomonadati</taxon>
        <taxon>Pseudomonadota</taxon>
        <taxon>Betaproteobacteria</taxon>
        <taxon>Burkholderiales</taxon>
        <taxon>Oxalobacteraceae</taxon>
        <taxon>Telluria group</taxon>
        <taxon>Massilia</taxon>
    </lineage>
</organism>